<proteinExistence type="predicted"/>
<evidence type="ECO:0000313" key="1">
    <source>
        <dbReference type="EMBL" id="VDP34644.1"/>
    </source>
</evidence>
<dbReference type="AlphaFoldDB" id="A0A183A2L4"/>
<protein>
    <submittedName>
        <fullName evidence="1 3">Uncharacterized protein</fullName>
    </submittedName>
</protein>
<accession>A0A183A2L4</accession>
<sequence>MSVTELQERLTLCRKKAERQLEARRDRIISEREKKNAMIHEALERIGLHRNVNTYVSANTKYVAQRPPRETDASAYSILIENNVNLNNPFIHIEMILSR</sequence>
<dbReference type="WBParaSite" id="ECPE_0000119901-mRNA-1">
    <property type="protein sequence ID" value="ECPE_0000119901-mRNA-1"/>
    <property type="gene ID" value="ECPE_0000119901"/>
</dbReference>
<keyword evidence="2" id="KW-1185">Reference proteome</keyword>
<evidence type="ECO:0000313" key="3">
    <source>
        <dbReference type="WBParaSite" id="ECPE_0000119901-mRNA-1"/>
    </source>
</evidence>
<organism evidence="3">
    <name type="scientific">Echinostoma caproni</name>
    <dbReference type="NCBI Taxonomy" id="27848"/>
    <lineage>
        <taxon>Eukaryota</taxon>
        <taxon>Metazoa</taxon>
        <taxon>Spiralia</taxon>
        <taxon>Lophotrochozoa</taxon>
        <taxon>Platyhelminthes</taxon>
        <taxon>Trematoda</taxon>
        <taxon>Digenea</taxon>
        <taxon>Plagiorchiida</taxon>
        <taxon>Echinostomata</taxon>
        <taxon>Echinostomatoidea</taxon>
        <taxon>Echinostomatidae</taxon>
        <taxon>Echinostoma</taxon>
    </lineage>
</organism>
<evidence type="ECO:0000313" key="2">
    <source>
        <dbReference type="Proteomes" id="UP000272942"/>
    </source>
</evidence>
<dbReference type="EMBL" id="UZAN01006154">
    <property type="protein sequence ID" value="VDP34644.1"/>
    <property type="molecule type" value="Genomic_DNA"/>
</dbReference>
<reference evidence="3" key="1">
    <citation type="submission" date="2016-06" db="UniProtKB">
        <authorList>
            <consortium name="WormBaseParasite"/>
        </authorList>
    </citation>
    <scope>IDENTIFICATION</scope>
</reference>
<reference evidence="1 2" key="2">
    <citation type="submission" date="2018-11" db="EMBL/GenBank/DDBJ databases">
        <authorList>
            <consortium name="Pathogen Informatics"/>
        </authorList>
    </citation>
    <scope>NUCLEOTIDE SEQUENCE [LARGE SCALE GENOMIC DNA]</scope>
    <source>
        <strain evidence="1 2">Egypt</strain>
    </source>
</reference>
<dbReference type="Proteomes" id="UP000272942">
    <property type="component" value="Unassembled WGS sequence"/>
</dbReference>
<name>A0A183A2L4_9TREM</name>
<gene>
    <name evidence="1" type="ORF">ECPE_LOCUS1200</name>
</gene>
<dbReference type="OrthoDB" id="10262255at2759"/>